<proteinExistence type="predicted"/>
<evidence type="ECO:0000256" key="2">
    <source>
        <dbReference type="SAM" id="SignalP"/>
    </source>
</evidence>
<keyword evidence="2" id="KW-0732">Signal</keyword>
<feature type="signal peptide" evidence="2">
    <location>
        <begin position="1"/>
        <end position="21"/>
    </location>
</feature>
<dbReference type="GeneID" id="65406681"/>
<evidence type="ECO:0008006" key="5">
    <source>
        <dbReference type="Google" id="ProtNLM"/>
    </source>
</evidence>
<dbReference type="RefSeq" id="WP_144546943.1">
    <property type="nucleotide sequence ID" value="NZ_CBCSDC010000059.1"/>
</dbReference>
<dbReference type="AlphaFoldDB" id="A0A562J1V4"/>
<name>A0A562J1V4_9BACI</name>
<sequence length="66" mass="6834">MIKKLLIVCLSIFALTGCSDAAEHVANKAIDKVTDGAVETVSEKVKEKLNSSSDTKGEIAAGGNNV</sequence>
<reference evidence="3 4" key="1">
    <citation type="journal article" date="2015" name="Stand. Genomic Sci.">
        <title>Genomic Encyclopedia of Bacterial and Archaeal Type Strains, Phase III: the genomes of soil and plant-associated and newly described type strains.</title>
        <authorList>
            <person name="Whitman W.B."/>
            <person name="Woyke T."/>
            <person name="Klenk H.P."/>
            <person name="Zhou Y."/>
            <person name="Lilburn T.G."/>
            <person name="Beck B.J."/>
            <person name="De Vos P."/>
            <person name="Vandamme P."/>
            <person name="Eisen J.A."/>
            <person name="Garrity G."/>
            <person name="Hugenholtz P."/>
            <person name="Kyrpides N.C."/>
        </authorList>
    </citation>
    <scope>NUCLEOTIDE SEQUENCE [LARGE SCALE GENOMIC DNA]</scope>
    <source>
        <strain evidence="3 4">CGMCC 1.10115</strain>
    </source>
</reference>
<gene>
    <name evidence="3" type="ORF">IQ19_05638</name>
</gene>
<dbReference type="PROSITE" id="PS51257">
    <property type="entry name" value="PROKAR_LIPOPROTEIN"/>
    <property type="match status" value="1"/>
</dbReference>
<comment type="caution">
    <text evidence="3">The sequence shown here is derived from an EMBL/GenBank/DDBJ whole genome shotgun (WGS) entry which is preliminary data.</text>
</comment>
<accession>A0A562J1V4</accession>
<protein>
    <recommendedName>
        <fullName evidence="5">Small secreted protein</fullName>
    </recommendedName>
</protein>
<organism evidence="3 4">
    <name type="scientific">Cytobacillus oceanisediminis</name>
    <dbReference type="NCBI Taxonomy" id="665099"/>
    <lineage>
        <taxon>Bacteria</taxon>
        <taxon>Bacillati</taxon>
        <taxon>Bacillota</taxon>
        <taxon>Bacilli</taxon>
        <taxon>Bacillales</taxon>
        <taxon>Bacillaceae</taxon>
        <taxon>Cytobacillus</taxon>
    </lineage>
</organism>
<keyword evidence="4" id="KW-1185">Reference proteome</keyword>
<dbReference type="Proteomes" id="UP000318667">
    <property type="component" value="Unassembled WGS sequence"/>
</dbReference>
<evidence type="ECO:0000313" key="4">
    <source>
        <dbReference type="Proteomes" id="UP000318667"/>
    </source>
</evidence>
<feature type="region of interest" description="Disordered" evidence="1">
    <location>
        <begin position="45"/>
        <end position="66"/>
    </location>
</feature>
<evidence type="ECO:0000313" key="3">
    <source>
        <dbReference type="EMBL" id="TWH77090.1"/>
    </source>
</evidence>
<evidence type="ECO:0000256" key="1">
    <source>
        <dbReference type="SAM" id="MobiDB-lite"/>
    </source>
</evidence>
<feature type="chain" id="PRO_5021882748" description="Small secreted protein" evidence="2">
    <location>
        <begin position="22"/>
        <end position="66"/>
    </location>
</feature>
<dbReference type="EMBL" id="VLKI01000041">
    <property type="protein sequence ID" value="TWH77090.1"/>
    <property type="molecule type" value="Genomic_DNA"/>
</dbReference>